<keyword evidence="5 6" id="KW-0472">Membrane</keyword>
<gene>
    <name evidence="7" type="ORF">SAMN04488525_10410</name>
</gene>
<dbReference type="Proteomes" id="UP000199042">
    <property type="component" value="Unassembled WGS sequence"/>
</dbReference>
<accession>A0AB38A185</accession>
<proteinExistence type="predicted"/>
<feature type="transmembrane region" description="Helical" evidence="6">
    <location>
        <begin position="39"/>
        <end position="56"/>
    </location>
</feature>
<evidence type="ECO:0000256" key="3">
    <source>
        <dbReference type="ARBA" id="ARBA00022692"/>
    </source>
</evidence>
<evidence type="ECO:0000256" key="2">
    <source>
        <dbReference type="ARBA" id="ARBA00022475"/>
    </source>
</evidence>
<name>A0AB38A185_9LACT</name>
<keyword evidence="4 6" id="KW-1133">Transmembrane helix</keyword>
<evidence type="ECO:0000256" key="5">
    <source>
        <dbReference type="ARBA" id="ARBA00023136"/>
    </source>
</evidence>
<comment type="caution">
    <text evidence="7">The sequence shown here is derived from an EMBL/GenBank/DDBJ whole genome shotgun (WGS) entry which is preliminary data.</text>
</comment>
<keyword evidence="3 6" id="KW-0812">Transmembrane</keyword>
<reference evidence="7 8" key="1">
    <citation type="submission" date="2016-10" db="EMBL/GenBank/DDBJ databases">
        <authorList>
            <person name="Varghese N."/>
            <person name="Submissions S."/>
        </authorList>
    </citation>
    <scope>NUCLEOTIDE SEQUENCE [LARGE SCALE GENOMIC DNA]</scope>
    <source>
        <strain evidence="7 8">DSM 14526</strain>
    </source>
</reference>
<dbReference type="Pfam" id="PF03788">
    <property type="entry name" value="LrgA"/>
    <property type="match status" value="1"/>
</dbReference>
<evidence type="ECO:0000313" key="8">
    <source>
        <dbReference type="Proteomes" id="UP000199042"/>
    </source>
</evidence>
<feature type="transmembrane region" description="Helical" evidence="6">
    <location>
        <begin position="94"/>
        <end position="116"/>
    </location>
</feature>
<feature type="transmembrane region" description="Helical" evidence="6">
    <location>
        <begin position="68"/>
        <end position="88"/>
    </location>
</feature>
<dbReference type="EMBL" id="FNQH01000004">
    <property type="protein sequence ID" value="SEA63337.1"/>
    <property type="molecule type" value="Genomic_DNA"/>
</dbReference>
<protein>
    <submittedName>
        <fullName evidence="7">Holin-like protein</fullName>
    </submittedName>
</protein>
<organism evidence="7 8">
    <name type="scientific">Trichococcus collinsii</name>
    <dbReference type="NCBI Taxonomy" id="157076"/>
    <lineage>
        <taxon>Bacteria</taxon>
        <taxon>Bacillati</taxon>
        <taxon>Bacillota</taxon>
        <taxon>Bacilli</taxon>
        <taxon>Lactobacillales</taxon>
        <taxon>Carnobacteriaceae</taxon>
        <taxon>Trichococcus</taxon>
    </lineage>
</organism>
<dbReference type="InterPro" id="IPR005538">
    <property type="entry name" value="LrgA/CidA"/>
</dbReference>
<keyword evidence="8" id="KW-1185">Reference proteome</keyword>
<keyword evidence="2" id="KW-1003">Cell membrane</keyword>
<sequence length="132" mass="14083">MDKEGAVLSLQYLKQFTVIIAISSVSELLTLLIPLPIPASIYGMSLLFLLLMTGVLKLQQVENAANLLLGILPALFVVSGAGLITSYEQIAENFISWVAVNIGSTIVILATTGLLAQGLIRRKKAKEADGND</sequence>
<dbReference type="PANTHER" id="PTHR33931">
    <property type="entry name" value="HOLIN-LIKE PROTEIN CIDA-RELATED"/>
    <property type="match status" value="1"/>
</dbReference>
<evidence type="ECO:0000256" key="4">
    <source>
        <dbReference type="ARBA" id="ARBA00022989"/>
    </source>
</evidence>
<evidence type="ECO:0000313" key="7">
    <source>
        <dbReference type="EMBL" id="SEA63337.1"/>
    </source>
</evidence>
<comment type="subcellular location">
    <subcellularLocation>
        <location evidence="1">Cell membrane</location>
        <topology evidence="1">Multi-pass membrane protein</topology>
    </subcellularLocation>
</comment>
<evidence type="ECO:0000256" key="6">
    <source>
        <dbReference type="SAM" id="Phobius"/>
    </source>
</evidence>
<evidence type="ECO:0000256" key="1">
    <source>
        <dbReference type="ARBA" id="ARBA00004651"/>
    </source>
</evidence>
<dbReference type="AlphaFoldDB" id="A0AB38A185"/>
<dbReference type="PANTHER" id="PTHR33931:SF2">
    <property type="entry name" value="HOLIN-LIKE PROTEIN CIDA"/>
    <property type="match status" value="1"/>
</dbReference>
<dbReference type="GO" id="GO:0005886">
    <property type="term" value="C:plasma membrane"/>
    <property type="evidence" value="ECO:0007669"/>
    <property type="project" value="UniProtKB-SubCell"/>
</dbReference>